<dbReference type="InterPro" id="IPR055344">
    <property type="entry name" value="SecD_SecF_C_bact"/>
</dbReference>
<comment type="subcellular location">
    <subcellularLocation>
        <location evidence="1 9">Cell membrane</location>
        <topology evidence="1 9">Multi-pass membrane protein</topology>
    </subcellularLocation>
</comment>
<dbReference type="AlphaFoldDB" id="A0A840AJK9"/>
<evidence type="ECO:0000256" key="5">
    <source>
        <dbReference type="ARBA" id="ARBA00022927"/>
    </source>
</evidence>
<evidence type="ECO:0000256" key="7">
    <source>
        <dbReference type="ARBA" id="ARBA00023010"/>
    </source>
</evidence>
<evidence type="ECO:0000256" key="8">
    <source>
        <dbReference type="ARBA" id="ARBA00023136"/>
    </source>
</evidence>
<name>A0A840AJK9_9HYPH</name>
<dbReference type="HAMAP" id="MF_01464_B">
    <property type="entry name" value="SecF_B"/>
    <property type="match status" value="1"/>
</dbReference>
<dbReference type="InterPro" id="IPR005665">
    <property type="entry name" value="SecF_bac"/>
</dbReference>
<dbReference type="GO" id="GO:0015450">
    <property type="term" value="F:protein-transporting ATPase activity"/>
    <property type="evidence" value="ECO:0007669"/>
    <property type="project" value="InterPro"/>
</dbReference>
<feature type="transmembrane region" description="Helical" evidence="9">
    <location>
        <begin position="136"/>
        <end position="157"/>
    </location>
</feature>
<evidence type="ECO:0000259" key="10">
    <source>
        <dbReference type="Pfam" id="PF02355"/>
    </source>
</evidence>
<gene>
    <name evidence="9" type="primary">secF</name>
    <name evidence="11" type="ORF">GGR25_000771</name>
</gene>
<evidence type="ECO:0000256" key="2">
    <source>
        <dbReference type="ARBA" id="ARBA00022448"/>
    </source>
</evidence>
<keyword evidence="12" id="KW-1185">Reference proteome</keyword>
<dbReference type="GO" id="GO:0005886">
    <property type="term" value="C:plasma membrane"/>
    <property type="evidence" value="ECO:0007669"/>
    <property type="project" value="UniProtKB-SubCell"/>
</dbReference>
<comment type="similarity">
    <text evidence="9">Belongs to the SecD/SecF family. SecF subfamily.</text>
</comment>
<keyword evidence="6 9" id="KW-1133">Transmembrane helix</keyword>
<feature type="transmembrane region" description="Helical" evidence="9">
    <location>
        <begin position="191"/>
        <end position="212"/>
    </location>
</feature>
<keyword evidence="5 9" id="KW-0653">Protein transport</keyword>
<dbReference type="GO" id="GO:0065002">
    <property type="term" value="P:intracellular protein transmembrane transport"/>
    <property type="evidence" value="ECO:0007669"/>
    <property type="project" value="UniProtKB-UniRule"/>
</dbReference>
<dbReference type="Pfam" id="PF07549">
    <property type="entry name" value="Sec_GG"/>
    <property type="match status" value="1"/>
</dbReference>
<dbReference type="NCBIfam" id="TIGR00966">
    <property type="entry name" value="transloc_SecF"/>
    <property type="match status" value="1"/>
</dbReference>
<dbReference type="InterPro" id="IPR022645">
    <property type="entry name" value="SecD/SecF_bac"/>
</dbReference>
<dbReference type="EMBL" id="JACIDS010000001">
    <property type="protein sequence ID" value="MBB3929752.1"/>
    <property type="molecule type" value="Genomic_DNA"/>
</dbReference>
<dbReference type="PANTHER" id="PTHR30081">
    <property type="entry name" value="PROTEIN-EXPORT MEMBRANE PROTEIN SEC"/>
    <property type="match status" value="1"/>
</dbReference>
<dbReference type="InterPro" id="IPR022646">
    <property type="entry name" value="SecD/SecF_CS"/>
</dbReference>
<evidence type="ECO:0000256" key="6">
    <source>
        <dbReference type="ARBA" id="ARBA00022989"/>
    </source>
</evidence>
<feature type="transmembrane region" description="Helical" evidence="9">
    <location>
        <begin position="21"/>
        <end position="40"/>
    </location>
</feature>
<evidence type="ECO:0000313" key="11">
    <source>
        <dbReference type="EMBL" id="MBB3929752.1"/>
    </source>
</evidence>
<keyword evidence="4 9" id="KW-0812">Transmembrane</keyword>
<comment type="subunit">
    <text evidence="9">Forms a complex with SecD. Part of the essential Sec protein translocation apparatus which comprises SecA, SecYEG and auxiliary proteins SecDF-YajC and YidC.</text>
</comment>
<feature type="transmembrane region" description="Helical" evidence="9">
    <location>
        <begin position="242"/>
        <end position="260"/>
    </location>
</feature>
<organism evidence="11 12">
    <name type="scientific">Kaistia hirudinis</name>
    <dbReference type="NCBI Taxonomy" id="1293440"/>
    <lineage>
        <taxon>Bacteria</taxon>
        <taxon>Pseudomonadati</taxon>
        <taxon>Pseudomonadota</taxon>
        <taxon>Alphaproteobacteria</taxon>
        <taxon>Hyphomicrobiales</taxon>
        <taxon>Kaistiaceae</taxon>
        <taxon>Kaistia</taxon>
    </lineage>
</organism>
<comment type="caution">
    <text evidence="11">The sequence shown here is derived from an EMBL/GenBank/DDBJ whole genome shotgun (WGS) entry which is preliminary data.</text>
</comment>
<dbReference type="GO" id="GO:0006605">
    <property type="term" value="P:protein targeting"/>
    <property type="evidence" value="ECO:0007669"/>
    <property type="project" value="UniProtKB-UniRule"/>
</dbReference>
<dbReference type="PRINTS" id="PR01755">
    <property type="entry name" value="SECFTRNLCASE"/>
</dbReference>
<keyword evidence="7 9" id="KW-0811">Translocation</keyword>
<evidence type="ECO:0000256" key="1">
    <source>
        <dbReference type="ARBA" id="ARBA00004651"/>
    </source>
</evidence>
<dbReference type="Gene3D" id="1.20.1640.10">
    <property type="entry name" value="Multidrug efflux transporter AcrB transmembrane domain"/>
    <property type="match status" value="1"/>
</dbReference>
<evidence type="ECO:0000313" key="12">
    <source>
        <dbReference type="Proteomes" id="UP000553963"/>
    </source>
</evidence>
<dbReference type="GO" id="GO:0043952">
    <property type="term" value="P:protein transport by the Sec complex"/>
    <property type="evidence" value="ECO:0007669"/>
    <property type="project" value="UniProtKB-UniRule"/>
</dbReference>
<sequence length="318" mass="34834">MRHLRLVPDNTTIPFMRMRRWTFPIAALLSALSIVLFIAIGPNYGIDFLGGTVIEIQTKDQQPDLGKLRGELNGLGLGDVQVQTIGADNSVLIRIGQQTGGEAAQQEAISKVRTALDGQAEFRRIDIVGPRVSGELAWNGALAMIVTFVAIAIYVWFRFEWQFAVGSIISAANVVIVTFGFYVVTQHEFNLTSLAAILTTVGYSLNDTVVVYDRIRETLRKYKKISLADLIDRAINDMLGRTVITTVTTLLALFSLYFFGGEVIQAFTLAMIFGVIAAILSSVCVAAPILIYFGLRTDSMNDKKTDDTKSPTKGAQKA</sequence>
<dbReference type="Pfam" id="PF02355">
    <property type="entry name" value="SecD_SecF_C"/>
    <property type="match status" value="1"/>
</dbReference>
<feature type="domain" description="Protein export membrane protein SecD/SecF C-terminal" evidence="10">
    <location>
        <begin position="112"/>
        <end position="294"/>
    </location>
</feature>
<evidence type="ECO:0000256" key="3">
    <source>
        <dbReference type="ARBA" id="ARBA00022475"/>
    </source>
</evidence>
<evidence type="ECO:0000256" key="9">
    <source>
        <dbReference type="HAMAP-Rule" id="MF_01464"/>
    </source>
</evidence>
<keyword evidence="2 9" id="KW-0813">Transport</keyword>
<feature type="transmembrane region" description="Helical" evidence="9">
    <location>
        <begin position="164"/>
        <end position="185"/>
    </location>
</feature>
<dbReference type="InterPro" id="IPR048634">
    <property type="entry name" value="SecD_SecF_C"/>
</dbReference>
<proteinExistence type="inferred from homology"/>
<protein>
    <recommendedName>
        <fullName evidence="9">Protein-export membrane protein SecF</fullName>
    </recommendedName>
</protein>
<dbReference type="RefSeq" id="WP_183397376.1">
    <property type="nucleotide sequence ID" value="NZ_JACIDS010000001.1"/>
</dbReference>
<feature type="transmembrane region" description="Helical" evidence="9">
    <location>
        <begin position="266"/>
        <end position="295"/>
    </location>
</feature>
<dbReference type="Proteomes" id="UP000553963">
    <property type="component" value="Unassembled WGS sequence"/>
</dbReference>
<dbReference type="SUPFAM" id="SSF82866">
    <property type="entry name" value="Multidrug efflux transporter AcrB transmembrane domain"/>
    <property type="match status" value="1"/>
</dbReference>
<dbReference type="PANTHER" id="PTHR30081:SF8">
    <property type="entry name" value="PROTEIN TRANSLOCASE SUBUNIT SECF"/>
    <property type="match status" value="1"/>
</dbReference>
<evidence type="ECO:0000256" key="4">
    <source>
        <dbReference type="ARBA" id="ARBA00022692"/>
    </source>
</evidence>
<accession>A0A840AJK9</accession>
<comment type="function">
    <text evidence="9">Part of the Sec protein translocase complex. Interacts with the SecYEG preprotein conducting channel. SecDF uses the proton motive force (PMF) to complete protein translocation after the ATP-dependent function of SecA.</text>
</comment>
<keyword evidence="8 9" id="KW-0472">Membrane</keyword>
<dbReference type="NCBIfam" id="TIGR00916">
    <property type="entry name" value="2A0604s01"/>
    <property type="match status" value="1"/>
</dbReference>
<dbReference type="InterPro" id="IPR022813">
    <property type="entry name" value="SecD/SecF_arch_bac"/>
</dbReference>
<reference evidence="11 12" key="1">
    <citation type="submission" date="2020-08" db="EMBL/GenBank/DDBJ databases">
        <title>Genomic Encyclopedia of Type Strains, Phase IV (KMG-IV): sequencing the most valuable type-strain genomes for metagenomic binning, comparative biology and taxonomic classification.</title>
        <authorList>
            <person name="Goeker M."/>
        </authorList>
    </citation>
    <scope>NUCLEOTIDE SEQUENCE [LARGE SCALE GENOMIC DNA]</scope>
    <source>
        <strain evidence="11 12">DSM 25966</strain>
    </source>
</reference>
<keyword evidence="3 9" id="KW-1003">Cell membrane</keyword>